<feature type="transmembrane region" description="Helical" evidence="1">
    <location>
        <begin position="110"/>
        <end position="135"/>
    </location>
</feature>
<proteinExistence type="predicted"/>
<dbReference type="AlphaFoldDB" id="A0A239SU84"/>
<dbReference type="STRING" id="1123308.GCA_000380085_01879"/>
<feature type="transmembrane region" description="Helical" evidence="1">
    <location>
        <begin position="16"/>
        <end position="36"/>
    </location>
</feature>
<protein>
    <submittedName>
        <fullName evidence="2">ABC-type transport system involved in multi-copper enzyme maturation, permease component</fullName>
    </submittedName>
</protein>
<sequence>MITFLKKEWVEHQRNYKLFLMLIIFALFGFMSPLIAKLTPLIMEIVIDGVDLTTLPEPTALDSWGQFFKNVTQTGLIFLVVLFSGILTSDLSKGTLIILLAKGLPRWCVILAKGLLMISLWTLSLILCFGIAYTYTVFLFPQISLPHLSFALFCLWLFGILLMSLILITSVIITSNYLVLIVIGLFVAGLLVLNLFPGTLSFNPLSLITQSTAFLTNLEKPSRIFPAVVITIITITISLGGAVLSFNKKQL</sequence>
<accession>A0A239SU84</accession>
<organism evidence="2 3">
    <name type="scientific">Streptococcus merionis</name>
    <dbReference type="NCBI Taxonomy" id="400065"/>
    <lineage>
        <taxon>Bacteria</taxon>
        <taxon>Bacillati</taxon>
        <taxon>Bacillota</taxon>
        <taxon>Bacilli</taxon>
        <taxon>Lactobacillales</taxon>
        <taxon>Streptococcaceae</taxon>
        <taxon>Streptococcus</taxon>
    </lineage>
</organism>
<name>A0A239SU84_9STRE</name>
<evidence type="ECO:0000256" key="1">
    <source>
        <dbReference type="SAM" id="Phobius"/>
    </source>
</evidence>
<gene>
    <name evidence="2" type="ORF">SAMEA4412692_01239</name>
</gene>
<dbReference type="KEGG" id="smen:SAMEA4412692_1239"/>
<feature type="transmembrane region" description="Helical" evidence="1">
    <location>
        <begin position="177"/>
        <end position="196"/>
    </location>
</feature>
<dbReference type="OrthoDB" id="4187110at2"/>
<keyword evidence="1" id="KW-0472">Membrane</keyword>
<reference evidence="2 3" key="1">
    <citation type="submission" date="2017-06" db="EMBL/GenBank/DDBJ databases">
        <authorList>
            <consortium name="Pathogen Informatics"/>
        </authorList>
    </citation>
    <scope>NUCLEOTIDE SEQUENCE [LARGE SCALE GENOMIC DNA]</scope>
    <source>
        <strain evidence="2 3">NCTC13788</strain>
    </source>
</reference>
<keyword evidence="3" id="KW-1185">Reference proteome</keyword>
<dbReference type="Proteomes" id="UP000215185">
    <property type="component" value="Chromosome 1"/>
</dbReference>
<dbReference type="EMBL" id="LT906439">
    <property type="protein sequence ID" value="SNU88809.1"/>
    <property type="molecule type" value="Genomic_DNA"/>
</dbReference>
<keyword evidence="1" id="KW-1133">Transmembrane helix</keyword>
<feature type="transmembrane region" description="Helical" evidence="1">
    <location>
        <begin position="224"/>
        <end position="246"/>
    </location>
</feature>
<evidence type="ECO:0000313" key="3">
    <source>
        <dbReference type="Proteomes" id="UP000215185"/>
    </source>
</evidence>
<dbReference type="eggNOG" id="COG1277">
    <property type="taxonomic scope" value="Bacteria"/>
</dbReference>
<evidence type="ECO:0000313" key="2">
    <source>
        <dbReference type="EMBL" id="SNU88809.1"/>
    </source>
</evidence>
<dbReference type="RefSeq" id="WP_018374422.1">
    <property type="nucleotide sequence ID" value="NZ_LT906439.1"/>
</dbReference>
<keyword evidence="1" id="KW-0812">Transmembrane</keyword>
<feature type="transmembrane region" description="Helical" evidence="1">
    <location>
        <begin position="71"/>
        <end position="89"/>
    </location>
</feature>
<feature type="transmembrane region" description="Helical" evidence="1">
    <location>
        <begin position="147"/>
        <end position="168"/>
    </location>
</feature>